<dbReference type="PANTHER" id="PTHR14440">
    <property type="entry name" value="DNA-DIRECTED RNA POLYMERASE I SUBUNIT RPA49"/>
    <property type="match status" value="1"/>
</dbReference>
<name>A0AAW2SYL3_9LAMI</name>
<evidence type="ECO:0000256" key="2">
    <source>
        <dbReference type="ARBA" id="ARBA00009430"/>
    </source>
</evidence>
<comment type="similarity">
    <text evidence="2">Belongs to the eukaryotic RPA49/POLR1E RNA polymerase subunit family.</text>
</comment>
<dbReference type="AlphaFoldDB" id="A0AAW2SYL3"/>
<evidence type="ECO:0000313" key="6">
    <source>
        <dbReference type="EMBL" id="KAL0397282.1"/>
    </source>
</evidence>
<reference evidence="6" key="2">
    <citation type="journal article" date="2024" name="Plant">
        <title>Genomic evolution and insights into agronomic trait innovations of Sesamum species.</title>
        <authorList>
            <person name="Miao H."/>
            <person name="Wang L."/>
            <person name="Qu L."/>
            <person name="Liu H."/>
            <person name="Sun Y."/>
            <person name="Le M."/>
            <person name="Wang Q."/>
            <person name="Wei S."/>
            <person name="Zheng Y."/>
            <person name="Lin W."/>
            <person name="Duan Y."/>
            <person name="Cao H."/>
            <person name="Xiong S."/>
            <person name="Wang X."/>
            <person name="Wei L."/>
            <person name="Li C."/>
            <person name="Ma Q."/>
            <person name="Ju M."/>
            <person name="Zhao R."/>
            <person name="Li G."/>
            <person name="Mu C."/>
            <person name="Tian Q."/>
            <person name="Mei H."/>
            <person name="Zhang T."/>
            <person name="Gao T."/>
            <person name="Zhang H."/>
        </authorList>
    </citation>
    <scope>NUCLEOTIDE SEQUENCE</scope>
    <source>
        <strain evidence="6">KEN8</strain>
    </source>
</reference>
<evidence type="ECO:0000256" key="1">
    <source>
        <dbReference type="ARBA" id="ARBA00004604"/>
    </source>
</evidence>
<sequence length="410" mass="46562">MDAIDVKINAIGENTEEKTSPIIGYFPSGYDPMKNSINPDPNSSVKVYKSVNSRNPRNPRMQVVVGVRGSEVKFVGTNYSGEATTPQLCNYALGVLDKETRVLKMVPIAANRVSLGLVLDGGRYRLAVFSLEAVAEKEVKEGVGTTEEKTDKFRNLTLLYSTKKNIRRDVKRETLRQSEDQEMQQNMEHKIKGIKINTQALEAIASTSNARNTPPYDLEATAAHKAYPLDKIILKGEWDYLLDILELANAGSQFTPDLYPTFVCNRVHQLETIKDESKKRKMAGILSYMTHLIRFKDRHTMDGVSSTSKRHKLPTILSHKFSSMFDITNNNRIPDEKQKLLISYVLVLSLFVDGFRSDLSDIAKDLHINPLTLRSHYEYLGCKFVRENHVLLATLPVPLEFQTIKRKRRR</sequence>
<dbReference type="EMBL" id="JACGWM010000001">
    <property type="protein sequence ID" value="KAL0397282.1"/>
    <property type="molecule type" value="Genomic_DNA"/>
</dbReference>
<dbReference type="Pfam" id="PF06870">
    <property type="entry name" value="RNA_pol_I_A49"/>
    <property type="match status" value="1"/>
</dbReference>
<evidence type="ECO:0000256" key="5">
    <source>
        <dbReference type="ARBA" id="ARBA00023242"/>
    </source>
</evidence>
<comment type="caution">
    <text evidence="6">The sequence shown here is derived from an EMBL/GenBank/DDBJ whole genome shotgun (WGS) entry which is preliminary data.</text>
</comment>
<dbReference type="GO" id="GO:0005730">
    <property type="term" value="C:nucleolus"/>
    <property type="evidence" value="ECO:0007669"/>
    <property type="project" value="UniProtKB-SubCell"/>
</dbReference>
<proteinExistence type="inferred from homology"/>
<evidence type="ECO:0000256" key="4">
    <source>
        <dbReference type="ARBA" id="ARBA00023163"/>
    </source>
</evidence>
<keyword evidence="3 6" id="KW-0240">DNA-directed RNA polymerase</keyword>
<reference evidence="6" key="1">
    <citation type="submission" date="2020-06" db="EMBL/GenBank/DDBJ databases">
        <authorList>
            <person name="Li T."/>
            <person name="Hu X."/>
            <person name="Zhang T."/>
            <person name="Song X."/>
            <person name="Zhang H."/>
            <person name="Dai N."/>
            <person name="Sheng W."/>
            <person name="Hou X."/>
            <person name="Wei L."/>
        </authorList>
    </citation>
    <scope>NUCLEOTIDE SEQUENCE</scope>
    <source>
        <strain evidence="6">KEN8</strain>
        <tissue evidence="6">Leaf</tissue>
    </source>
</reference>
<dbReference type="GO" id="GO:0003677">
    <property type="term" value="F:DNA binding"/>
    <property type="evidence" value="ECO:0007669"/>
    <property type="project" value="InterPro"/>
</dbReference>
<dbReference type="GO" id="GO:0006351">
    <property type="term" value="P:DNA-templated transcription"/>
    <property type="evidence" value="ECO:0007669"/>
    <property type="project" value="InterPro"/>
</dbReference>
<evidence type="ECO:0000256" key="3">
    <source>
        <dbReference type="ARBA" id="ARBA00022478"/>
    </source>
</evidence>
<keyword evidence="4" id="KW-0804">Transcription</keyword>
<dbReference type="InterPro" id="IPR009668">
    <property type="entry name" value="RNA_pol-assoc_fac_A49-like"/>
</dbReference>
<gene>
    <name evidence="6" type="ORF">Scaly_0176600</name>
</gene>
<dbReference type="GO" id="GO:0000428">
    <property type="term" value="C:DNA-directed RNA polymerase complex"/>
    <property type="evidence" value="ECO:0007669"/>
    <property type="project" value="UniProtKB-KW"/>
</dbReference>
<comment type="subcellular location">
    <subcellularLocation>
        <location evidence="1">Nucleus</location>
        <location evidence="1">Nucleolus</location>
    </subcellularLocation>
</comment>
<keyword evidence="5" id="KW-0539">Nucleus</keyword>
<organism evidence="6">
    <name type="scientific">Sesamum calycinum</name>
    <dbReference type="NCBI Taxonomy" id="2727403"/>
    <lineage>
        <taxon>Eukaryota</taxon>
        <taxon>Viridiplantae</taxon>
        <taxon>Streptophyta</taxon>
        <taxon>Embryophyta</taxon>
        <taxon>Tracheophyta</taxon>
        <taxon>Spermatophyta</taxon>
        <taxon>Magnoliopsida</taxon>
        <taxon>eudicotyledons</taxon>
        <taxon>Gunneridae</taxon>
        <taxon>Pentapetalae</taxon>
        <taxon>asterids</taxon>
        <taxon>lamiids</taxon>
        <taxon>Lamiales</taxon>
        <taxon>Pedaliaceae</taxon>
        <taxon>Sesamum</taxon>
    </lineage>
</organism>
<protein>
    <submittedName>
        <fullName evidence="6">DNA-directed RNA polymerase I subunit rpa49</fullName>
    </submittedName>
</protein>
<accession>A0AAW2SYL3</accession>